<name>A0A1H5SKY9_NITMU</name>
<dbReference type="GO" id="GO:0009252">
    <property type="term" value="P:peptidoglycan biosynthetic process"/>
    <property type="evidence" value="ECO:0007669"/>
    <property type="project" value="UniProtKB-UniRule"/>
</dbReference>
<keyword evidence="2 7" id="KW-0812">Transmembrane</keyword>
<dbReference type="AlphaFoldDB" id="A0A1H5SKY9"/>
<keyword evidence="1 7" id="KW-1003">Cell membrane</keyword>
<comment type="function">
    <text evidence="7">Functions as a peptidoglycan terminase that cleaves nascent peptidoglycan strands endolytically to terminate their elongation.</text>
</comment>
<keyword evidence="4 7" id="KW-0472">Membrane</keyword>
<dbReference type="GO" id="GO:0005886">
    <property type="term" value="C:plasma membrane"/>
    <property type="evidence" value="ECO:0007669"/>
    <property type="project" value="UniProtKB-SubCell"/>
</dbReference>
<dbReference type="PANTHER" id="PTHR30518">
    <property type="entry name" value="ENDOLYTIC MUREIN TRANSGLYCOSYLASE"/>
    <property type="match status" value="1"/>
</dbReference>
<evidence type="ECO:0000256" key="3">
    <source>
        <dbReference type="ARBA" id="ARBA00022989"/>
    </source>
</evidence>
<dbReference type="Pfam" id="PF02618">
    <property type="entry name" value="YceG"/>
    <property type="match status" value="1"/>
</dbReference>
<keyword evidence="7" id="KW-0997">Cell inner membrane</keyword>
<comment type="catalytic activity">
    <reaction evidence="7">
        <text>a peptidoglycan chain = a peptidoglycan chain with N-acetyl-1,6-anhydromuramyl-[peptide] at the reducing end + a peptidoglycan chain with N-acetylglucosamine at the non-reducing end.</text>
        <dbReference type="EC" id="4.2.2.29"/>
    </reaction>
</comment>
<evidence type="ECO:0000256" key="4">
    <source>
        <dbReference type="ARBA" id="ARBA00023136"/>
    </source>
</evidence>
<proteinExistence type="inferred from homology"/>
<dbReference type="Gene3D" id="3.30.160.60">
    <property type="entry name" value="Classic Zinc Finger"/>
    <property type="match status" value="1"/>
</dbReference>
<dbReference type="RefSeq" id="WP_104009601.1">
    <property type="nucleotide sequence ID" value="NC_007614.1"/>
</dbReference>
<keyword evidence="5 7" id="KW-0456">Lyase</keyword>
<evidence type="ECO:0000256" key="2">
    <source>
        <dbReference type="ARBA" id="ARBA00022692"/>
    </source>
</evidence>
<accession>A0A1H5SKY9</accession>
<comment type="similarity">
    <text evidence="7">Belongs to the transglycosylase MltG family.</text>
</comment>
<sequence length="330" mass="36895">MAKLLKRFIRVIFLGMAFFSAWVGYRVSKPVELPIVPYEFSIEQGSSVKTIASQLAYAGVLPDAWSFVLLSRLMGVATSLKAGDYELTASISPFQLLQRITRGDSSQSEIRFIEGWTFSQLRRILDEHPALRHQTTHLSNAEILRLIGATETAAEGLFFPDTYFFARGSSDVAVLKRAYRAMRNHMDSAWAQRAANLPLKDPYEALILASIVEKETGREDDRGMVAAVFINRLRSRMLLQTDPTVIYGLGDKFDGNLRKKDLLSDQEYNTYIRPGLPPTPIALPGLASIRAVLNPATTDALYFVAKGNGESHFSSNLSDHNRAVSKYQKR</sequence>
<dbReference type="EC" id="4.2.2.29" evidence="7"/>
<dbReference type="Proteomes" id="UP000236751">
    <property type="component" value="Unassembled WGS sequence"/>
</dbReference>
<feature type="transmembrane region" description="Helical" evidence="7">
    <location>
        <begin position="7"/>
        <end position="25"/>
    </location>
</feature>
<dbReference type="CDD" id="cd08010">
    <property type="entry name" value="MltG_like"/>
    <property type="match status" value="1"/>
</dbReference>
<dbReference type="PANTHER" id="PTHR30518:SF2">
    <property type="entry name" value="ENDOLYTIC MUREIN TRANSGLYCOSYLASE"/>
    <property type="match status" value="1"/>
</dbReference>
<evidence type="ECO:0000256" key="5">
    <source>
        <dbReference type="ARBA" id="ARBA00023239"/>
    </source>
</evidence>
<evidence type="ECO:0000313" key="8">
    <source>
        <dbReference type="EMBL" id="SEF51283.1"/>
    </source>
</evidence>
<evidence type="ECO:0000256" key="6">
    <source>
        <dbReference type="ARBA" id="ARBA00023316"/>
    </source>
</evidence>
<protein>
    <recommendedName>
        <fullName evidence="7">Endolytic murein transglycosylase</fullName>
        <ecNumber evidence="7">4.2.2.29</ecNumber>
    </recommendedName>
    <alternativeName>
        <fullName evidence="7">Peptidoglycan lytic transglycosylase</fullName>
    </alternativeName>
    <alternativeName>
        <fullName evidence="7">Peptidoglycan polymerization terminase</fullName>
    </alternativeName>
</protein>
<dbReference type="GO" id="GO:0008932">
    <property type="term" value="F:lytic endotransglycosylase activity"/>
    <property type="evidence" value="ECO:0007669"/>
    <property type="project" value="UniProtKB-UniRule"/>
</dbReference>
<dbReference type="NCBIfam" id="TIGR00247">
    <property type="entry name" value="endolytic transglycosylase MltG"/>
    <property type="match status" value="1"/>
</dbReference>
<dbReference type="GO" id="GO:0071555">
    <property type="term" value="P:cell wall organization"/>
    <property type="evidence" value="ECO:0007669"/>
    <property type="project" value="UniProtKB-KW"/>
</dbReference>
<dbReference type="HAMAP" id="MF_02065">
    <property type="entry name" value="MltG"/>
    <property type="match status" value="1"/>
</dbReference>
<reference evidence="8 9" key="1">
    <citation type="submission" date="2016-10" db="EMBL/GenBank/DDBJ databases">
        <authorList>
            <person name="de Groot N.N."/>
        </authorList>
    </citation>
    <scope>NUCLEOTIDE SEQUENCE [LARGE SCALE GENOMIC DNA]</scope>
    <source>
        <strain evidence="8 9">Nl13</strain>
    </source>
</reference>
<comment type="subcellular location">
    <subcellularLocation>
        <location evidence="7">Cell inner membrane</location>
        <topology evidence="7">Single-pass membrane protein</topology>
    </subcellularLocation>
</comment>
<keyword evidence="3 7" id="KW-1133">Transmembrane helix</keyword>
<dbReference type="Gene3D" id="3.30.1490.480">
    <property type="entry name" value="Endolytic murein transglycosylase"/>
    <property type="match status" value="1"/>
</dbReference>
<dbReference type="OrthoDB" id="9814591at2"/>
<keyword evidence="6 7" id="KW-0961">Cell wall biogenesis/degradation</keyword>
<evidence type="ECO:0000313" key="9">
    <source>
        <dbReference type="Proteomes" id="UP000236751"/>
    </source>
</evidence>
<feature type="site" description="Important for catalytic activity" evidence="7">
    <location>
        <position position="215"/>
    </location>
</feature>
<dbReference type="InterPro" id="IPR003770">
    <property type="entry name" value="MLTG-like"/>
</dbReference>
<evidence type="ECO:0000256" key="1">
    <source>
        <dbReference type="ARBA" id="ARBA00022475"/>
    </source>
</evidence>
<evidence type="ECO:0000256" key="7">
    <source>
        <dbReference type="HAMAP-Rule" id="MF_02065"/>
    </source>
</evidence>
<gene>
    <name evidence="7" type="primary">mltG</name>
    <name evidence="8" type="ORF">SAMN05216403_102255</name>
</gene>
<dbReference type="EMBL" id="FNVK01000002">
    <property type="protein sequence ID" value="SEF51283.1"/>
    <property type="molecule type" value="Genomic_DNA"/>
</dbReference>
<organism evidence="8 9">
    <name type="scientific">Nitrosospira multiformis (strain ATCC 25196 / NCIMB 11849 / C 71)</name>
    <dbReference type="NCBI Taxonomy" id="323848"/>
    <lineage>
        <taxon>Bacteria</taxon>
        <taxon>Pseudomonadati</taxon>
        <taxon>Pseudomonadota</taxon>
        <taxon>Betaproteobacteria</taxon>
        <taxon>Nitrosomonadales</taxon>
        <taxon>Nitrosomonadaceae</taxon>
        <taxon>Nitrosospira</taxon>
    </lineage>
</organism>